<dbReference type="SUPFAM" id="SSF48452">
    <property type="entry name" value="TPR-like"/>
    <property type="match status" value="1"/>
</dbReference>
<proteinExistence type="predicted"/>
<feature type="repeat" description="TPR" evidence="1">
    <location>
        <begin position="117"/>
        <end position="150"/>
    </location>
</feature>
<dbReference type="SMART" id="SM00028">
    <property type="entry name" value="TPR"/>
    <property type="match status" value="2"/>
</dbReference>
<dbReference type="Proteomes" id="UP000521872">
    <property type="component" value="Unassembled WGS sequence"/>
</dbReference>
<dbReference type="PANTHER" id="PTHR46014:SF1">
    <property type="entry name" value="TETRATRICOPEPTIDE REPEAT PROTEIN 1"/>
    <property type="match status" value="1"/>
</dbReference>
<keyword evidence="1" id="KW-0802">TPR repeat</keyword>
<dbReference type="EMBL" id="JAACJL010000001">
    <property type="protein sequence ID" value="KAF4623541.1"/>
    <property type="molecule type" value="Genomic_DNA"/>
</dbReference>
<feature type="region of interest" description="Disordered" evidence="2">
    <location>
        <begin position="62"/>
        <end position="107"/>
    </location>
</feature>
<evidence type="ECO:0000256" key="1">
    <source>
        <dbReference type="PROSITE-ProRule" id="PRU00339"/>
    </source>
</evidence>
<dbReference type="PROSITE" id="PS50005">
    <property type="entry name" value="TPR"/>
    <property type="match status" value="1"/>
</dbReference>
<evidence type="ECO:0008006" key="5">
    <source>
        <dbReference type="Google" id="ProtNLM"/>
    </source>
</evidence>
<organism evidence="3 4">
    <name type="scientific">Agrocybe pediades</name>
    <dbReference type="NCBI Taxonomy" id="84607"/>
    <lineage>
        <taxon>Eukaryota</taxon>
        <taxon>Fungi</taxon>
        <taxon>Dikarya</taxon>
        <taxon>Basidiomycota</taxon>
        <taxon>Agaricomycotina</taxon>
        <taxon>Agaricomycetes</taxon>
        <taxon>Agaricomycetidae</taxon>
        <taxon>Agaricales</taxon>
        <taxon>Agaricineae</taxon>
        <taxon>Strophariaceae</taxon>
        <taxon>Agrocybe</taxon>
    </lineage>
</organism>
<dbReference type="Gene3D" id="1.25.40.10">
    <property type="entry name" value="Tetratricopeptide repeat domain"/>
    <property type="match status" value="1"/>
</dbReference>
<protein>
    <recommendedName>
        <fullName evidence="5">TPR-like protein</fullName>
    </recommendedName>
</protein>
<name>A0A8H4R7E5_9AGAR</name>
<keyword evidence="4" id="KW-1185">Reference proteome</keyword>
<sequence>MSTEEGYATTSEDTESEQVIITLNQINLDIANERKAQGNELFRAGKWNEALVAYQAALNCVPKRPQPKGKERSPDDNPSTDGTEEAAAVTQQEEDAPVDVSSPGVSEDEKKFTNLHAVLSANIGACHVKLGEYKEAVKACSEAILDDPDYIKARERRASCNEILGTWTSYTAAQEDYNALLKLYTSPAQINDVQKKLRILKPKLEAAQKRETDEMLSKLKGLGDSILGNFGLSTNNFKFEPNGQGGYSVNFTR</sequence>
<accession>A0A8H4R7E5</accession>
<dbReference type="PANTHER" id="PTHR46014">
    <property type="entry name" value="TETRATRICOPEPTIDE REPEAT PROTEIN 1"/>
    <property type="match status" value="1"/>
</dbReference>
<evidence type="ECO:0000313" key="3">
    <source>
        <dbReference type="EMBL" id="KAF4623541.1"/>
    </source>
</evidence>
<comment type="caution">
    <text evidence="3">The sequence shown here is derived from an EMBL/GenBank/DDBJ whole genome shotgun (WGS) entry which is preliminary data.</text>
</comment>
<dbReference type="AlphaFoldDB" id="A0A8H4R7E5"/>
<dbReference type="InterPro" id="IPR011990">
    <property type="entry name" value="TPR-like_helical_dom_sf"/>
</dbReference>
<gene>
    <name evidence="3" type="ORF">D9613_001969</name>
</gene>
<evidence type="ECO:0000256" key="2">
    <source>
        <dbReference type="SAM" id="MobiDB-lite"/>
    </source>
</evidence>
<reference evidence="3 4" key="1">
    <citation type="submission" date="2019-12" db="EMBL/GenBank/DDBJ databases">
        <authorList>
            <person name="Floudas D."/>
            <person name="Bentzer J."/>
            <person name="Ahren D."/>
            <person name="Johansson T."/>
            <person name="Persson P."/>
            <person name="Tunlid A."/>
        </authorList>
    </citation>
    <scope>NUCLEOTIDE SEQUENCE [LARGE SCALE GENOMIC DNA]</scope>
    <source>
        <strain evidence="3 4">CBS 102.39</strain>
    </source>
</reference>
<dbReference type="InterPro" id="IPR052769">
    <property type="entry name" value="TPR_domain_protein"/>
</dbReference>
<evidence type="ECO:0000313" key="4">
    <source>
        <dbReference type="Proteomes" id="UP000521872"/>
    </source>
</evidence>
<dbReference type="InterPro" id="IPR019734">
    <property type="entry name" value="TPR_rpt"/>
</dbReference>